<feature type="transmembrane region" description="Helical" evidence="10">
    <location>
        <begin position="268"/>
        <end position="288"/>
    </location>
</feature>
<dbReference type="PANTHER" id="PTHR32468:SF35">
    <property type="entry name" value="CATION_H+ EXCHANGER DOMAIN-CONTAINING PROTEIN"/>
    <property type="match status" value="1"/>
</dbReference>
<dbReference type="GO" id="GO:0016020">
    <property type="term" value="C:membrane"/>
    <property type="evidence" value="ECO:0007669"/>
    <property type="project" value="UniProtKB-SubCell"/>
</dbReference>
<evidence type="ECO:0000256" key="1">
    <source>
        <dbReference type="ARBA" id="ARBA00004141"/>
    </source>
</evidence>
<feature type="transmembrane region" description="Helical" evidence="10">
    <location>
        <begin position="227"/>
        <end position="248"/>
    </location>
</feature>
<accession>A0A371FLJ3</accession>
<evidence type="ECO:0000256" key="7">
    <source>
        <dbReference type="ARBA" id="ARBA00023065"/>
    </source>
</evidence>
<dbReference type="PANTHER" id="PTHR32468">
    <property type="entry name" value="CATION/H + ANTIPORTER"/>
    <property type="match status" value="1"/>
</dbReference>
<evidence type="ECO:0000313" key="13">
    <source>
        <dbReference type="EMBL" id="RDX79198.1"/>
    </source>
</evidence>
<keyword evidence="5" id="KW-0630">Potassium</keyword>
<evidence type="ECO:0000259" key="12">
    <source>
        <dbReference type="Pfam" id="PF23259"/>
    </source>
</evidence>
<gene>
    <name evidence="13" type="primary">CHX15</name>
    <name evidence="13" type="ORF">CR513_40415</name>
</gene>
<keyword evidence="3" id="KW-0633">Potassium transport</keyword>
<evidence type="ECO:0000256" key="6">
    <source>
        <dbReference type="ARBA" id="ARBA00022989"/>
    </source>
</evidence>
<feature type="transmembrane region" description="Helical" evidence="10">
    <location>
        <begin position="64"/>
        <end position="81"/>
    </location>
</feature>
<evidence type="ECO:0000256" key="10">
    <source>
        <dbReference type="SAM" id="Phobius"/>
    </source>
</evidence>
<keyword evidence="4 10" id="KW-0812">Transmembrane</keyword>
<dbReference type="InterPro" id="IPR050794">
    <property type="entry name" value="CPA2_transporter"/>
</dbReference>
<dbReference type="Pfam" id="PF00999">
    <property type="entry name" value="Na_H_Exchanger"/>
    <property type="match status" value="1"/>
</dbReference>
<dbReference type="InterPro" id="IPR006153">
    <property type="entry name" value="Cation/H_exchanger_TM"/>
</dbReference>
<evidence type="ECO:0000256" key="8">
    <source>
        <dbReference type="ARBA" id="ARBA00023136"/>
    </source>
</evidence>
<proteinExistence type="inferred from homology"/>
<dbReference type="GO" id="GO:0006813">
    <property type="term" value="P:potassium ion transport"/>
    <property type="evidence" value="ECO:0007669"/>
    <property type="project" value="UniProtKB-KW"/>
</dbReference>
<dbReference type="STRING" id="157652.A0A371FLJ3"/>
<feature type="transmembrane region" description="Helical" evidence="10">
    <location>
        <begin position="410"/>
        <end position="432"/>
    </location>
</feature>
<feature type="transmembrane region" description="Helical" evidence="10">
    <location>
        <begin position="164"/>
        <end position="186"/>
    </location>
</feature>
<reference evidence="13" key="1">
    <citation type="submission" date="2018-05" db="EMBL/GenBank/DDBJ databases">
        <title>Draft genome of Mucuna pruriens seed.</title>
        <authorList>
            <person name="Nnadi N.E."/>
            <person name="Vos R."/>
            <person name="Hasami M.H."/>
            <person name="Devisetty U.K."/>
            <person name="Aguiy J.C."/>
        </authorList>
    </citation>
    <scope>NUCLEOTIDE SEQUENCE [LARGE SCALE GENOMIC DNA]</scope>
    <source>
        <strain evidence="13">JCA_2017</strain>
    </source>
</reference>
<feature type="transmembrane region" description="Helical" evidence="10">
    <location>
        <begin position="101"/>
        <end position="117"/>
    </location>
</feature>
<dbReference type="EMBL" id="QJKJ01008607">
    <property type="protein sequence ID" value="RDX79198.1"/>
    <property type="molecule type" value="Genomic_DNA"/>
</dbReference>
<dbReference type="AlphaFoldDB" id="A0A371FLJ3"/>
<feature type="transmembrane region" description="Helical" evidence="10">
    <location>
        <begin position="308"/>
        <end position="331"/>
    </location>
</feature>
<organism evidence="13 14">
    <name type="scientific">Mucuna pruriens</name>
    <name type="common">Velvet bean</name>
    <name type="synonym">Dolichos pruriens</name>
    <dbReference type="NCBI Taxonomy" id="157652"/>
    <lineage>
        <taxon>Eukaryota</taxon>
        <taxon>Viridiplantae</taxon>
        <taxon>Streptophyta</taxon>
        <taxon>Embryophyta</taxon>
        <taxon>Tracheophyta</taxon>
        <taxon>Spermatophyta</taxon>
        <taxon>Magnoliopsida</taxon>
        <taxon>eudicotyledons</taxon>
        <taxon>Gunneridae</taxon>
        <taxon>Pentapetalae</taxon>
        <taxon>rosids</taxon>
        <taxon>fabids</taxon>
        <taxon>Fabales</taxon>
        <taxon>Fabaceae</taxon>
        <taxon>Papilionoideae</taxon>
        <taxon>50 kb inversion clade</taxon>
        <taxon>NPAAA clade</taxon>
        <taxon>indigoferoid/millettioid clade</taxon>
        <taxon>Phaseoleae</taxon>
        <taxon>Mucuna</taxon>
    </lineage>
</organism>
<comment type="caution">
    <text evidence="13">The sequence shown here is derived from an EMBL/GenBank/DDBJ whole genome shotgun (WGS) entry which is preliminary data.</text>
</comment>
<feature type="domain" description="Cation/H(+) antiporter C-terminal" evidence="12">
    <location>
        <begin position="617"/>
        <end position="758"/>
    </location>
</feature>
<evidence type="ECO:0000256" key="5">
    <source>
        <dbReference type="ARBA" id="ARBA00022958"/>
    </source>
</evidence>
<sequence length="805" mass="88810">MAAVSGNANKTLVCQNPHSYGHKDIWHLGNPFDSPTCLLFMQASLITVVTQFLDICLRQLGQSSLVSQILVGVMFGPSFLGNKKILGQTLFPVKGSVVLETTASFGLMFFYFVWCVKMDLATLLKTEKLAITIGISVFTLTLVIPTGLSFVLKKYVPMDTSLSNALPFLAISQTLTVFISIAVLLTDLKFLNTDIGRLTMSAAMFADIAGFSLTMIMFAILQNKGGSIVTLVGIILSMVVLLLIIVFVMRPTIIWMVEHPGGGSVNELCIVCIFLFVLLSGLMSELIGQHFAMGPILLGLSVPEGPPIGTALMSKLETISLAFLYPIYLAVNGMQTDFFKIDFQSLWVVCFILIVAFFVKIGAVMLPGYYYNLPMKECCVVGLLLNGRGIAEISMYNLWMGTKLLSEQEYALMVASIVVINAIIAPLIKFIYDPSEQYETGRRCTIQHNRRESELRVMVCIQNNENIPTLLNLLEASYASEESTIAVTALVLVELHGRARPMLVANHPTKALFVQPHATQATSTMPLGNTPFIMKATSPFSLSLQSQPLTLSTMMSAECLSKVGPTFSSCPSTRGGRLMPPLRFLIVLERAPCSVGILVDRGILSTSPSLFMARATFSVAVFFIGGADDAESLAYASRMARHECVCVTIVRFLLFGDENTKDRKRDSDLIDEYRCYNVGNRRFEILEEVVKDGIEMSTCIRRLIDYFDLVMVGREHPDSVMFQGHDQWSECQELGIIGDMLASPDFLTKASVLVVQQQRIRGRVIKSNINAIPLSNHKDQLLHDVPIHETLSPSCTISVDKYDKV</sequence>
<evidence type="ECO:0000256" key="2">
    <source>
        <dbReference type="ARBA" id="ARBA00022448"/>
    </source>
</evidence>
<keyword evidence="6 10" id="KW-1133">Transmembrane helix</keyword>
<dbReference type="GO" id="GO:1902600">
    <property type="term" value="P:proton transmembrane transport"/>
    <property type="evidence" value="ECO:0007669"/>
    <property type="project" value="InterPro"/>
</dbReference>
<feature type="transmembrane region" description="Helical" evidence="10">
    <location>
        <begin position="343"/>
        <end position="366"/>
    </location>
</feature>
<dbReference type="Gene3D" id="1.20.1530.20">
    <property type="match status" value="1"/>
</dbReference>
<feature type="non-terminal residue" evidence="13">
    <location>
        <position position="1"/>
    </location>
</feature>
<dbReference type="GO" id="GO:0006885">
    <property type="term" value="P:regulation of pH"/>
    <property type="evidence" value="ECO:0007669"/>
    <property type="project" value="TreeGrafter"/>
</dbReference>
<dbReference type="Proteomes" id="UP000257109">
    <property type="component" value="Unassembled WGS sequence"/>
</dbReference>
<dbReference type="GO" id="GO:0015297">
    <property type="term" value="F:antiporter activity"/>
    <property type="evidence" value="ECO:0007669"/>
    <property type="project" value="InterPro"/>
</dbReference>
<keyword evidence="2" id="KW-0813">Transport</keyword>
<dbReference type="OrthoDB" id="2687058at2759"/>
<name>A0A371FLJ3_MUCPR</name>
<comment type="subcellular location">
    <subcellularLocation>
        <location evidence="1">Membrane</location>
        <topology evidence="1">Multi-pass membrane protein</topology>
    </subcellularLocation>
</comment>
<evidence type="ECO:0000313" key="14">
    <source>
        <dbReference type="Proteomes" id="UP000257109"/>
    </source>
</evidence>
<dbReference type="GO" id="GO:0012505">
    <property type="term" value="C:endomembrane system"/>
    <property type="evidence" value="ECO:0007669"/>
    <property type="project" value="TreeGrafter"/>
</dbReference>
<feature type="domain" description="Cation/H+ exchanger transmembrane" evidence="11">
    <location>
        <begin position="52"/>
        <end position="427"/>
    </location>
</feature>
<comment type="similarity">
    <text evidence="9">Belongs to the monovalent cation:proton antiporter 2 (CPA2) transporter (TC 2.A.37) family. CHX (TC 2.A.37.4) subfamily.</text>
</comment>
<keyword evidence="7" id="KW-0406">Ion transport</keyword>
<dbReference type="InterPro" id="IPR038770">
    <property type="entry name" value="Na+/solute_symporter_sf"/>
</dbReference>
<evidence type="ECO:0000256" key="4">
    <source>
        <dbReference type="ARBA" id="ARBA00022692"/>
    </source>
</evidence>
<keyword evidence="8 10" id="KW-0472">Membrane</keyword>
<feature type="transmembrane region" description="Helical" evidence="10">
    <location>
        <begin position="129"/>
        <end position="152"/>
    </location>
</feature>
<dbReference type="Pfam" id="PF23259">
    <property type="entry name" value="CHX17_C"/>
    <property type="match status" value="1"/>
</dbReference>
<protein>
    <submittedName>
        <fullName evidence="13">Cation/H(+) antiporter 15</fullName>
    </submittedName>
</protein>
<keyword evidence="14" id="KW-1185">Reference proteome</keyword>
<evidence type="ECO:0000259" key="11">
    <source>
        <dbReference type="Pfam" id="PF00999"/>
    </source>
</evidence>
<feature type="transmembrane region" description="Helical" evidence="10">
    <location>
        <begin position="198"/>
        <end position="221"/>
    </location>
</feature>
<evidence type="ECO:0000256" key="3">
    <source>
        <dbReference type="ARBA" id="ARBA00022538"/>
    </source>
</evidence>
<evidence type="ECO:0000256" key="9">
    <source>
        <dbReference type="ARBA" id="ARBA00038341"/>
    </source>
</evidence>
<dbReference type="InterPro" id="IPR057290">
    <property type="entry name" value="CHX17_C"/>
</dbReference>